<name>A0A437MUX0_9SPHI</name>
<sequence length="277" mass="31044">MFQQEQEVISLIIAGTIMLLLLGIFIIGFLFFYQKKHNSYISEKAQIQSQFDQELLKAQIEIQEQTLSHISREIHDNIGQVLSFVKLSLASAKTMDEKKNHEKIDETRELISQAITDLRDLSKSLSYERIKMIGLPEAIKAEVDRVTKSGLLNTTLYVSEEHYPLGVQRELVLFRIFQEALNNTLKYAHARNLHISLNYTANLFTLTIEDDGKGFSVADKMNEHSGAGLKNMENRAALIGGSAIINSELGKGCNIKISLNPIAQNNYADGTNQNSAG</sequence>
<organism evidence="11 12">
    <name type="scientific">Mucilaginibacter limnophilus</name>
    <dbReference type="NCBI Taxonomy" id="1932778"/>
    <lineage>
        <taxon>Bacteria</taxon>
        <taxon>Pseudomonadati</taxon>
        <taxon>Bacteroidota</taxon>
        <taxon>Sphingobacteriia</taxon>
        <taxon>Sphingobacteriales</taxon>
        <taxon>Sphingobacteriaceae</taxon>
        <taxon>Mucilaginibacter</taxon>
    </lineage>
</organism>
<keyword evidence="9" id="KW-1133">Transmembrane helix</keyword>
<gene>
    <name evidence="11" type="ORF">EOD41_05545</name>
</gene>
<keyword evidence="6 11" id="KW-0418">Kinase</keyword>
<dbReference type="PANTHER" id="PTHR24421:SF10">
    <property type="entry name" value="NITRATE_NITRITE SENSOR PROTEIN NARQ"/>
    <property type="match status" value="1"/>
</dbReference>
<dbReference type="PROSITE" id="PS50109">
    <property type="entry name" value="HIS_KIN"/>
    <property type="match status" value="1"/>
</dbReference>
<dbReference type="PANTHER" id="PTHR24421">
    <property type="entry name" value="NITRATE/NITRITE SENSOR PROTEIN NARX-RELATED"/>
    <property type="match status" value="1"/>
</dbReference>
<dbReference type="InterPro" id="IPR036890">
    <property type="entry name" value="HATPase_C_sf"/>
</dbReference>
<dbReference type="EC" id="2.7.13.3" evidence="2"/>
<keyword evidence="3" id="KW-0597">Phosphoprotein</keyword>
<dbReference type="InterPro" id="IPR011712">
    <property type="entry name" value="Sig_transdc_His_kin_sub3_dim/P"/>
</dbReference>
<dbReference type="Gene3D" id="3.30.565.10">
    <property type="entry name" value="Histidine kinase-like ATPase, C-terminal domain"/>
    <property type="match status" value="1"/>
</dbReference>
<dbReference type="Pfam" id="PF02518">
    <property type="entry name" value="HATPase_c"/>
    <property type="match status" value="1"/>
</dbReference>
<keyword evidence="5" id="KW-0547">Nucleotide-binding</keyword>
<dbReference type="GO" id="GO:0000155">
    <property type="term" value="F:phosphorelay sensor kinase activity"/>
    <property type="evidence" value="ECO:0007669"/>
    <property type="project" value="InterPro"/>
</dbReference>
<evidence type="ECO:0000313" key="11">
    <source>
        <dbReference type="EMBL" id="RVU01427.1"/>
    </source>
</evidence>
<comment type="catalytic activity">
    <reaction evidence="1">
        <text>ATP + protein L-histidine = ADP + protein N-phospho-L-histidine.</text>
        <dbReference type="EC" id="2.7.13.3"/>
    </reaction>
</comment>
<reference evidence="11 12" key="1">
    <citation type="submission" date="2019-01" db="EMBL/GenBank/DDBJ databases">
        <authorList>
            <person name="Chen W.-M."/>
        </authorList>
    </citation>
    <scope>NUCLEOTIDE SEQUENCE [LARGE SCALE GENOMIC DNA]</scope>
    <source>
        <strain evidence="11 12">YBJ-36</strain>
    </source>
</reference>
<evidence type="ECO:0000256" key="5">
    <source>
        <dbReference type="ARBA" id="ARBA00022741"/>
    </source>
</evidence>
<dbReference type="InterPro" id="IPR050482">
    <property type="entry name" value="Sensor_HK_TwoCompSys"/>
</dbReference>
<keyword evidence="7" id="KW-0067">ATP-binding</keyword>
<evidence type="ECO:0000256" key="7">
    <source>
        <dbReference type="ARBA" id="ARBA00022840"/>
    </source>
</evidence>
<evidence type="ECO:0000256" key="6">
    <source>
        <dbReference type="ARBA" id="ARBA00022777"/>
    </source>
</evidence>
<dbReference type="SUPFAM" id="SSF55874">
    <property type="entry name" value="ATPase domain of HSP90 chaperone/DNA topoisomerase II/histidine kinase"/>
    <property type="match status" value="1"/>
</dbReference>
<dbReference type="Pfam" id="PF07730">
    <property type="entry name" value="HisKA_3"/>
    <property type="match status" value="1"/>
</dbReference>
<evidence type="ECO:0000256" key="2">
    <source>
        <dbReference type="ARBA" id="ARBA00012438"/>
    </source>
</evidence>
<dbReference type="GO" id="GO:0016020">
    <property type="term" value="C:membrane"/>
    <property type="evidence" value="ECO:0007669"/>
    <property type="project" value="InterPro"/>
</dbReference>
<evidence type="ECO:0000256" key="9">
    <source>
        <dbReference type="SAM" id="Phobius"/>
    </source>
</evidence>
<dbReference type="EMBL" id="SACK01000002">
    <property type="protein sequence ID" value="RVU01427.1"/>
    <property type="molecule type" value="Genomic_DNA"/>
</dbReference>
<comment type="caution">
    <text evidence="11">The sequence shown here is derived from an EMBL/GenBank/DDBJ whole genome shotgun (WGS) entry which is preliminary data.</text>
</comment>
<evidence type="ECO:0000256" key="3">
    <source>
        <dbReference type="ARBA" id="ARBA00022553"/>
    </source>
</evidence>
<keyword evidence="9" id="KW-0812">Transmembrane</keyword>
<evidence type="ECO:0000256" key="8">
    <source>
        <dbReference type="ARBA" id="ARBA00023012"/>
    </source>
</evidence>
<accession>A0A437MUX0</accession>
<feature type="transmembrane region" description="Helical" evidence="9">
    <location>
        <begin position="12"/>
        <end position="33"/>
    </location>
</feature>
<keyword evidence="4" id="KW-0808">Transferase</keyword>
<dbReference type="CDD" id="cd16917">
    <property type="entry name" value="HATPase_UhpB-NarQ-NarX-like"/>
    <property type="match status" value="1"/>
</dbReference>
<keyword evidence="12" id="KW-1185">Reference proteome</keyword>
<dbReference type="OrthoDB" id="5401121at2"/>
<dbReference type="AlphaFoldDB" id="A0A437MUX0"/>
<evidence type="ECO:0000256" key="1">
    <source>
        <dbReference type="ARBA" id="ARBA00000085"/>
    </source>
</evidence>
<dbReference type="InterPro" id="IPR003594">
    <property type="entry name" value="HATPase_dom"/>
</dbReference>
<protein>
    <recommendedName>
        <fullName evidence="2">histidine kinase</fullName>
        <ecNumber evidence="2">2.7.13.3</ecNumber>
    </recommendedName>
</protein>
<dbReference type="Gene3D" id="1.20.5.1930">
    <property type="match status" value="1"/>
</dbReference>
<keyword evidence="8" id="KW-0902">Two-component regulatory system</keyword>
<dbReference type="Proteomes" id="UP000282759">
    <property type="component" value="Unassembled WGS sequence"/>
</dbReference>
<evidence type="ECO:0000256" key="4">
    <source>
        <dbReference type="ARBA" id="ARBA00022679"/>
    </source>
</evidence>
<feature type="domain" description="Histidine kinase" evidence="10">
    <location>
        <begin position="69"/>
        <end position="263"/>
    </location>
</feature>
<dbReference type="RefSeq" id="WP_127703802.1">
    <property type="nucleotide sequence ID" value="NZ_SACK01000002.1"/>
</dbReference>
<proteinExistence type="predicted"/>
<dbReference type="GO" id="GO:0046983">
    <property type="term" value="F:protein dimerization activity"/>
    <property type="evidence" value="ECO:0007669"/>
    <property type="project" value="InterPro"/>
</dbReference>
<dbReference type="GO" id="GO:0005524">
    <property type="term" value="F:ATP binding"/>
    <property type="evidence" value="ECO:0007669"/>
    <property type="project" value="UniProtKB-KW"/>
</dbReference>
<evidence type="ECO:0000313" key="12">
    <source>
        <dbReference type="Proteomes" id="UP000282759"/>
    </source>
</evidence>
<evidence type="ECO:0000259" key="10">
    <source>
        <dbReference type="PROSITE" id="PS50109"/>
    </source>
</evidence>
<keyword evidence="9" id="KW-0472">Membrane</keyword>
<dbReference type="InterPro" id="IPR005467">
    <property type="entry name" value="His_kinase_dom"/>
</dbReference>
<dbReference type="SMART" id="SM00387">
    <property type="entry name" value="HATPase_c"/>
    <property type="match status" value="1"/>
</dbReference>